<evidence type="ECO:0000313" key="2">
    <source>
        <dbReference type="Proteomes" id="UP001585053"/>
    </source>
</evidence>
<proteinExistence type="predicted"/>
<dbReference type="SUPFAM" id="SSF51182">
    <property type="entry name" value="RmlC-like cupins"/>
    <property type="match status" value="1"/>
</dbReference>
<name>A0ABV5E2N0_9ACTN</name>
<accession>A0ABV5E2N0</accession>
<dbReference type="InterPro" id="IPR014710">
    <property type="entry name" value="RmlC-like_jellyroll"/>
</dbReference>
<dbReference type="Proteomes" id="UP001585053">
    <property type="component" value="Unassembled WGS sequence"/>
</dbReference>
<evidence type="ECO:0008006" key="3">
    <source>
        <dbReference type="Google" id="ProtNLM"/>
    </source>
</evidence>
<evidence type="ECO:0000313" key="1">
    <source>
        <dbReference type="EMBL" id="MFB8771086.1"/>
    </source>
</evidence>
<comment type="caution">
    <text evidence="1">The sequence shown here is derived from an EMBL/GenBank/DDBJ whole genome shotgun (WGS) entry which is preliminary data.</text>
</comment>
<reference evidence="1 2" key="1">
    <citation type="submission" date="2024-01" db="EMBL/GenBank/DDBJ databases">
        <title>Genome mining of biosynthetic gene clusters to explore secondary metabolites of Streptomyces sp.</title>
        <authorList>
            <person name="Baig A."/>
            <person name="Ajitkumar Shintre N."/>
            <person name="Kumar H."/>
            <person name="Anbarasu A."/>
            <person name="Ramaiah S."/>
        </authorList>
    </citation>
    <scope>NUCLEOTIDE SEQUENCE [LARGE SCALE GENOMIC DNA]</scope>
    <source>
        <strain evidence="1 2">A01</strain>
    </source>
</reference>
<keyword evidence="2" id="KW-1185">Reference proteome</keyword>
<gene>
    <name evidence="1" type="ORF">VSQ78_25570</name>
</gene>
<dbReference type="Gene3D" id="2.60.120.10">
    <property type="entry name" value="Jelly Rolls"/>
    <property type="match status" value="1"/>
</dbReference>
<protein>
    <recommendedName>
        <fullName evidence="3">Cupin domain-containing protein</fullName>
    </recommendedName>
</protein>
<organism evidence="1 2">
    <name type="scientific">Nocardiopsis alba</name>
    <dbReference type="NCBI Taxonomy" id="53437"/>
    <lineage>
        <taxon>Bacteria</taxon>
        <taxon>Bacillati</taxon>
        <taxon>Actinomycetota</taxon>
        <taxon>Actinomycetes</taxon>
        <taxon>Streptosporangiales</taxon>
        <taxon>Nocardiopsidaceae</taxon>
        <taxon>Nocardiopsis</taxon>
    </lineage>
</organism>
<dbReference type="InterPro" id="IPR011051">
    <property type="entry name" value="RmlC_Cupin_sf"/>
</dbReference>
<dbReference type="RefSeq" id="WP_376737922.1">
    <property type="nucleotide sequence ID" value="NZ_JAYMRS010000018.1"/>
</dbReference>
<sequence length="124" mass="13401">MRVTHHTISDAERHPAWGEPGVAFHGADLIDEKTHPSARMTVGYARAAPGGRMRAIFPYDEVLVVTGGSARVHGEDGTVYEVHPGEVLYVPASSDNTYVFDEGFEAVYVAAPPSIYAEHAVEHA</sequence>
<dbReference type="EMBL" id="JAYMRS010000018">
    <property type="protein sequence ID" value="MFB8771086.1"/>
    <property type="molecule type" value="Genomic_DNA"/>
</dbReference>